<proteinExistence type="predicted"/>
<dbReference type="InterPro" id="IPR036457">
    <property type="entry name" value="PPM-type-like_dom_sf"/>
</dbReference>
<dbReference type="InterPro" id="IPR001932">
    <property type="entry name" value="PPM-type_phosphatase-like_dom"/>
</dbReference>
<dbReference type="PANTHER" id="PTHR43156:SF2">
    <property type="entry name" value="STAGE II SPORULATION PROTEIN E"/>
    <property type="match status" value="1"/>
</dbReference>
<gene>
    <name evidence="5" type="ORF">SAMN05216259_104478</name>
</gene>
<feature type="region of interest" description="Disordered" evidence="2">
    <location>
        <begin position="1"/>
        <end position="20"/>
    </location>
</feature>
<feature type="transmembrane region" description="Helical" evidence="3">
    <location>
        <begin position="85"/>
        <end position="104"/>
    </location>
</feature>
<evidence type="ECO:0000313" key="6">
    <source>
        <dbReference type="Proteomes" id="UP000199341"/>
    </source>
</evidence>
<dbReference type="AlphaFoldDB" id="A0A1H0CA86"/>
<dbReference type="Gene3D" id="3.60.40.10">
    <property type="entry name" value="PPM-type phosphatase domain"/>
    <property type="match status" value="1"/>
</dbReference>
<dbReference type="STRING" id="310781.SAMN05216259_104478"/>
<evidence type="ECO:0000259" key="4">
    <source>
        <dbReference type="SMART" id="SM00331"/>
    </source>
</evidence>
<dbReference type="PANTHER" id="PTHR43156">
    <property type="entry name" value="STAGE II SPORULATION PROTEIN E-RELATED"/>
    <property type="match status" value="1"/>
</dbReference>
<dbReference type="FunFam" id="3.60.40.10:FF:000058">
    <property type="entry name" value="Stage II sporulation protein E"/>
    <property type="match status" value="1"/>
</dbReference>
<dbReference type="SUPFAM" id="SSF81606">
    <property type="entry name" value="PP2C-like"/>
    <property type="match status" value="1"/>
</dbReference>
<feature type="region of interest" description="Disordered" evidence="2">
    <location>
        <begin position="378"/>
        <end position="429"/>
    </location>
</feature>
<dbReference type="Proteomes" id="UP000199341">
    <property type="component" value="Unassembled WGS sequence"/>
</dbReference>
<dbReference type="InterPro" id="IPR052016">
    <property type="entry name" value="Bact_Sigma-Reg"/>
</dbReference>
<evidence type="ECO:0000256" key="3">
    <source>
        <dbReference type="SAM" id="Phobius"/>
    </source>
</evidence>
<organism evidence="5 6">
    <name type="scientific">Actinacidiphila guanduensis</name>
    <dbReference type="NCBI Taxonomy" id="310781"/>
    <lineage>
        <taxon>Bacteria</taxon>
        <taxon>Bacillati</taxon>
        <taxon>Actinomycetota</taxon>
        <taxon>Actinomycetes</taxon>
        <taxon>Kitasatosporales</taxon>
        <taxon>Streptomycetaceae</taxon>
        <taxon>Actinacidiphila</taxon>
    </lineage>
</organism>
<dbReference type="Pfam" id="PF07228">
    <property type="entry name" value="SpoIIE"/>
    <property type="match status" value="1"/>
</dbReference>
<feature type="domain" description="PPM-type phosphatase" evidence="4">
    <location>
        <begin position="163"/>
        <end position="377"/>
    </location>
</feature>
<keyword evidence="1" id="KW-0378">Hydrolase</keyword>
<accession>A0A1H0CA86</accession>
<feature type="transmembrane region" description="Helical" evidence="3">
    <location>
        <begin position="111"/>
        <end position="130"/>
    </location>
</feature>
<feature type="transmembrane region" description="Helical" evidence="3">
    <location>
        <begin position="36"/>
        <end position="54"/>
    </location>
</feature>
<dbReference type="GO" id="GO:0016791">
    <property type="term" value="F:phosphatase activity"/>
    <property type="evidence" value="ECO:0007669"/>
    <property type="project" value="TreeGrafter"/>
</dbReference>
<keyword evidence="3" id="KW-1133">Transmembrane helix</keyword>
<evidence type="ECO:0000256" key="2">
    <source>
        <dbReference type="SAM" id="MobiDB-lite"/>
    </source>
</evidence>
<sequence length="429" mass="44622">MALRRTGGGRRPAAVPALPRLLGGGQDEGTAPQEPAPVLLTVLPYAVMALVALLDGIGGQSVGLLPLVALGPAFAGLVGSWVRTAVVGVLAVAVVCALGVVDGLFAERRGFAAIGAVVGVTVAGIMAAVIRQRSERELANVRSIAEVAQRVLLRPVPRSAGHLRAAVSYTSAVAEARIGGDLYEVVPSPAGVRVIIGDVQGKGLEAVETAAVVLGAFREAAHDEKGLEGVGERVQRAADRALGGEKFVTAIMAEISPVHGTRLLNYGHPAPMLVKPDGQVELPEPPEYSMPLGLGLDRAEAAVPFEVDFRPGDQLLLYTDGVTEARDAAGMFYPLRERARLLADGDPQRALEALRADLVRHAEGPLHDDAAMLLLRYRDPAPHPPSANGAERPEDADLEADAAVIPATADGQAGGGATRMREEEPKQTG</sequence>
<reference evidence="5 6" key="1">
    <citation type="submission" date="2016-10" db="EMBL/GenBank/DDBJ databases">
        <authorList>
            <person name="de Groot N.N."/>
        </authorList>
    </citation>
    <scope>NUCLEOTIDE SEQUENCE [LARGE SCALE GENOMIC DNA]</scope>
    <source>
        <strain evidence="5 6">CGMCC 4.2022</strain>
    </source>
</reference>
<keyword evidence="3" id="KW-0812">Transmembrane</keyword>
<protein>
    <submittedName>
        <fullName evidence="5">Stage II sporulation protein E (SpoIIE)</fullName>
    </submittedName>
</protein>
<feature type="compositionally biased region" description="Basic and acidic residues" evidence="2">
    <location>
        <begin position="419"/>
        <end position="429"/>
    </location>
</feature>
<dbReference type="OrthoDB" id="4935951at2"/>
<keyword evidence="6" id="KW-1185">Reference proteome</keyword>
<name>A0A1H0CA86_9ACTN</name>
<dbReference type="SMART" id="SM00331">
    <property type="entry name" value="PP2C_SIG"/>
    <property type="match status" value="1"/>
</dbReference>
<dbReference type="EMBL" id="FNIE01000004">
    <property type="protein sequence ID" value="SDN54775.1"/>
    <property type="molecule type" value="Genomic_DNA"/>
</dbReference>
<evidence type="ECO:0000313" key="5">
    <source>
        <dbReference type="EMBL" id="SDN54775.1"/>
    </source>
</evidence>
<evidence type="ECO:0000256" key="1">
    <source>
        <dbReference type="ARBA" id="ARBA00022801"/>
    </source>
</evidence>
<keyword evidence="3" id="KW-0472">Membrane</keyword>